<keyword evidence="5" id="KW-1185">Reference proteome</keyword>
<keyword evidence="1 2" id="KW-0175">Coiled coil</keyword>
<dbReference type="PANTHER" id="PTHR21694:SF18">
    <property type="entry name" value="COILED-COIL DOMAIN-CONTAINING PROTEIN 63"/>
    <property type="match status" value="1"/>
</dbReference>
<sequence length="429" mass="50195">MAMIENANNRLRQMENRLEIATKRFGVVNADNKDIREEIDRLLTERNDFNIQWNRTIGQLVKAKEYLMDILEIATTAFNNRDECCRKLEALKWKGLFNLNKDISEMQTYEGELNHLAKLEEFVRIKCSRRICEADEKDEIRRMNEIERCENEINRYDELLNEIFSYSGADEVGEIISRFEIAEIQNFSTFKLLCEYMQESIAIRRELDELRRNIVDQREMNEARTEMQQQKLIDLSEELDMSRECTQRLREKDLNANALMFRVLKGSPVAPLVTFLGNHKQVTKWNVFRFLRILEAETQALIEVAYGIKPPSSPKQKKGKRSRSATPEKKKLVTEPYVELIKPNRIQNLVTYQPCAYCVEDYITNLVYEVPAVPATNEYVQTILHLEDANTKYGIYTLTVPDFCRGATVVGQPFSRLAAPCARDKEFHF</sequence>
<gene>
    <name evidence="4" type="primary">ODA1</name>
    <name evidence="4" type="ORF">EVAR_8710_1</name>
</gene>
<dbReference type="PANTHER" id="PTHR21694">
    <property type="entry name" value="COILED-COIL DOMAIN-CONTAINING PROTEIN 63"/>
    <property type="match status" value="1"/>
</dbReference>
<dbReference type="OrthoDB" id="6766775at2759"/>
<evidence type="ECO:0000256" key="2">
    <source>
        <dbReference type="SAM" id="Coils"/>
    </source>
</evidence>
<dbReference type="STRING" id="151549.A0A4C1TUQ0"/>
<feature type="domain" description="ODAD1 central coiled coil region" evidence="3">
    <location>
        <begin position="10"/>
        <end position="252"/>
    </location>
</feature>
<evidence type="ECO:0000313" key="4">
    <source>
        <dbReference type="EMBL" id="GBP17720.1"/>
    </source>
</evidence>
<comment type="caution">
    <text evidence="4">The sequence shown here is derived from an EMBL/GenBank/DDBJ whole genome shotgun (WGS) entry which is preliminary data.</text>
</comment>
<accession>A0A4C1TUQ0</accession>
<evidence type="ECO:0000259" key="3">
    <source>
        <dbReference type="Pfam" id="PF21773"/>
    </source>
</evidence>
<organism evidence="4 5">
    <name type="scientific">Eumeta variegata</name>
    <name type="common">Bagworm moth</name>
    <name type="synonym">Eumeta japonica</name>
    <dbReference type="NCBI Taxonomy" id="151549"/>
    <lineage>
        <taxon>Eukaryota</taxon>
        <taxon>Metazoa</taxon>
        <taxon>Ecdysozoa</taxon>
        <taxon>Arthropoda</taxon>
        <taxon>Hexapoda</taxon>
        <taxon>Insecta</taxon>
        <taxon>Pterygota</taxon>
        <taxon>Neoptera</taxon>
        <taxon>Endopterygota</taxon>
        <taxon>Lepidoptera</taxon>
        <taxon>Glossata</taxon>
        <taxon>Ditrysia</taxon>
        <taxon>Tineoidea</taxon>
        <taxon>Psychidae</taxon>
        <taxon>Oiketicinae</taxon>
        <taxon>Eumeta</taxon>
    </lineage>
</organism>
<evidence type="ECO:0000313" key="5">
    <source>
        <dbReference type="Proteomes" id="UP000299102"/>
    </source>
</evidence>
<dbReference type="Pfam" id="PF21773">
    <property type="entry name" value="ODAD1_CC"/>
    <property type="match status" value="1"/>
</dbReference>
<proteinExistence type="predicted"/>
<feature type="coiled-coil region" evidence="2">
    <location>
        <begin position="4"/>
        <end position="52"/>
    </location>
</feature>
<reference evidence="4 5" key="1">
    <citation type="journal article" date="2019" name="Commun. Biol.">
        <title>The bagworm genome reveals a unique fibroin gene that provides high tensile strength.</title>
        <authorList>
            <person name="Kono N."/>
            <person name="Nakamura H."/>
            <person name="Ohtoshi R."/>
            <person name="Tomita M."/>
            <person name="Numata K."/>
            <person name="Arakawa K."/>
        </authorList>
    </citation>
    <scope>NUCLEOTIDE SEQUENCE [LARGE SCALE GENOMIC DNA]</scope>
</reference>
<dbReference type="InterPro" id="IPR049258">
    <property type="entry name" value="ODAD1_CC"/>
</dbReference>
<dbReference type="EMBL" id="BGZK01000089">
    <property type="protein sequence ID" value="GBP17720.1"/>
    <property type="molecule type" value="Genomic_DNA"/>
</dbReference>
<name>A0A4C1TUQ0_EUMVA</name>
<dbReference type="InterPro" id="IPR051876">
    <property type="entry name" value="ODA-DC/CCD"/>
</dbReference>
<protein>
    <submittedName>
        <fullName evidence="4">Outer dynein arm protein 1</fullName>
    </submittedName>
</protein>
<dbReference type="AlphaFoldDB" id="A0A4C1TUQ0"/>
<evidence type="ECO:0000256" key="1">
    <source>
        <dbReference type="ARBA" id="ARBA00023054"/>
    </source>
</evidence>
<dbReference type="Proteomes" id="UP000299102">
    <property type="component" value="Unassembled WGS sequence"/>
</dbReference>